<name>M2PBK2_CERS8</name>
<keyword evidence="3" id="KW-0378">Hydrolase</keyword>
<evidence type="ECO:0000256" key="4">
    <source>
        <dbReference type="SAM" id="MobiDB-lite"/>
    </source>
</evidence>
<dbReference type="GO" id="GO:0008234">
    <property type="term" value="F:cysteine-type peptidase activity"/>
    <property type="evidence" value="ECO:0007669"/>
    <property type="project" value="InterPro"/>
</dbReference>
<feature type="non-terminal residue" evidence="6">
    <location>
        <position position="1"/>
    </location>
</feature>
<evidence type="ECO:0000313" key="6">
    <source>
        <dbReference type="EMBL" id="EMD32924.1"/>
    </source>
</evidence>
<protein>
    <recommendedName>
        <fullName evidence="5">Ubiquitin-like protease family profile domain-containing protein</fullName>
    </recommendedName>
</protein>
<accession>M2PBK2</accession>
<dbReference type="Pfam" id="PF02902">
    <property type="entry name" value="Peptidase_C48"/>
    <property type="match status" value="1"/>
</dbReference>
<feature type="compositionally biased region" description="Low complexity" evidence="4">
    <location>
        <begin position="161"/>
        <end position="178"/>
    </location>
</feature>
<dbReference type="PANTHER" id="PTHR33096:SF1">
    <property type="entry name" value="CXC1-LIKE CYSTEINE CLUSTER ASSOCIATED WITH KDZ TRANSPOSASES DOMAIN-CONTAINING PROTEIN"/>
    <property type="match status" value="1"/>
</dbReference>
<dbReference type="HOGENOM" id="CLU_004552_0_0_1"/>
<dbReference type="InterPro" id="IPR040521">
    <property type="entry name" value="KDZ"/>
</dbReference>
<dbReference type="Proteomes" id="UP000016930">
    <property type="component" value="Unassembled WGS sequence"/>
</dbReference>
<keyword evidence="2" id="KW-0645">Protease</keyword>
<feature type="region of interest" description="Disordered" evidence="4">
    <location>
        <begin position="118"/>
        <end position="185"/>
    </location>
</feature>
<dbReference type="Pfam" id="PF18758">
    <property type="entry name" value="KDZ"/>
    <property type="match status" value="1"/>
</dbReference>
<dbReference type="InterPro" id="IPR041320">
    <property type="entry name" value="CxC1"/>
</dbReference>
<sequence>YENHSVPYCQCTPLPHVLITSGMFPTSPSQPRIAVSIDLLEFYFALFERSGDAVTALARAMRNYYTRRGWRVLDSKGVPILDPFRRPLGFAIQWYDSVRVLIARTLDDAVEKARQMIAAREGADSSPSPSRPSDMSTPSQLPHLQPPNLLNETATSSSDRPLPATSSLMTPLSPSSTSHDTRKPGVRQCSSFLQRRCPACFGGSNWGRTLAAGGDIVVAVDGNFSHRHLRTSGEGLEFYEPEYFIPKEKVDCVGTRIEQLRQAGKKPKATYVPKVPDEAVDACENGHEAANEQKAKTNADRFDDTGIMALVCSHDIPIYLANIDTPGEQLKYAVCLVGELFANIPDDAVVAVLYDIGCVADRGNSLYSYLPDHITDRLIWAISIMHAYGHQWACQLVYNPRLRPGLGLRDGEGVERLWARLRVFIAITRTSGRTRRIWLIDRQVRVIAEEMRNNLGLFLVHKLTHGVSEQRAKARAILNSIAVSEAELREQWSMQQAAQLSVRAHAPVRLKKEVDAILALQNDVDRVEAALQAVRTQLSDGEPSEQADIILSTLEKTSKDLSKRVDNLYTSLNVGTSFPELKGLDANFVKILILARDIKCNIRKRVTAQFLEYDRLDRAAGGKDNPLGAHQLMCSRTGTKLHQHTRKAISKRQPSILTAIRKFNRYCIMLAEEAKKYDIPSTIPIPEQLSTDLAKLRDNPNLYDDVWISSLPHQGTQRPRWLEDQSVREGIQAMLKIDRCNEEEARLRREAQNMCAWFGRELAATELALLTFGNALYAPLLQQRHDDVALLQRRWDTSLLPPEEMEDLVEDLGDDPQMIDILEEIMSSEDEAQMATPAIASITAAKDDGWDARQPGMQTCKSDVQLTSQGYSDDDCSCFGTGSGANDILVLAQKPEDDEEHSRIPQLSSDGVQYIWECPVRDIRDAVNIQIVGAVSRLSSTRVMPRGNGPRSAVFSPGDLLLLASPDRMLNSDCINECAILLQQHFPGISSQDCAIFSTYDIISAAQEHASGTLERSIQHNLYWERDCWLIPIHREPTNDQVGHWTLVIAIISKRQFYHFDSLAIRSVWIDDIKRAHRLIRRVFELAGCEPPPGTWHAMPLITSPVQRNAVDCGVWVLAVIAARLRGFDLTGLEEENLPFFRTYLCGLISQIPEQ</sequence>
<evidence type="ECO:0000256" key="2">
    <source>
        <dbReference type="ARBA" id="ARBA00022670"/>
    </source>
</evidence>
<dbReference type="EMBL" id="KB445808">
    <property type="protein sequence ID" value="EMD32924.1"/>
    <property type="molecule type" value="Genomic_DNA"/>
</dbReference>
<dbReference type="GO" id="GO:0006508">
    <property type="term" value="P:proteolysis"/>
    <property type="evidence" value="ECO:0007669"/>
    <property type="project" value="UniProtKB-KW"/>
</dbReference>
<dbReference type="GO" id="GO:0019783">
    <property type="term" value="F:ubiquitin-like protein peptidase activity"/>
    <property type="evidence" value="ECO:0007669"/>
    <property type="project" value="UniProtKB-ARBA"/>
</dbReference>
<dbReference type="SUPFAM" id="SSF54001">
    <property type="entry name" value="Cysteine proteinases"/>
    <property type="match status" value="1"/>
</dbReference>
<comment type="similarity">
    <text evidence="1">Belongs to the peptidase C48 family.</text>
</comment>
<feature type="domain" description="Ubiquitin-like protease family profile" evidence="5">
    <location>
        <begin position="953"/>
        <end position="1124"/>
    </location>
</feature>
<reference evidence="6 7" key="1">
    <citation type="journal article" date="2012" name="Proc. Natl. Acad. Sci. U.S.A.">
        <title>Comparative genomics of Ceriporiopsis subvermispora and Phanerochaete chrysosporium provide insight into selective ligninolysis.</title>
        <authorList>
            <person name="Fernandez-Fueyo E."/>
            <person name="Ruiz-Duenas F.J."/>
            <person name="Ferreira P."/>
            <person name="Floudas D."/>
            <person name="Hibbett D.S."/>
            <person name="Canessa P."/>
            <person name="Larrondo L.F."/>
            <person name="James T.Y."/>
            <person name="Seelenfreund D."/>
            <person name="Lobos S."/>
            <person name="Polanco R."/>
            <person name="Tello M."/>
            <person name="Honda Y."/>
            <person name="Watanabe T."/>
            <person name="Watanabe T."/>
            <person name="Ryu J.S."/>
            <person name="Kubicek C.P."/>
            <person name="Schmoll M."/>
            <person name="Gaskell J."/>
            <person name="Hammel K.E."/>
            <person name="St John F.J."/>
            <person name="Vanden Wymelenberg A."/>
            <person name="Sabat G."/>
            <person name="Splinter BonDurant S."/>
            <person name="Syed K."/>
            <person name="Yadav J.S."/>
            <person name="Doddapaneni H."/>
            <person name="Subramanian V."/>
            <person name="Lavin J.L."/>
            <person name="Oguiza J.A."/>
            <person name="Perez G."/>
            <person name="Pisabarro A.G."/>
            <person name="Ramirez L."/>
            <person name="Santoyo F."/>
            <person name="Master E."/>
            <person name="Coutinho P.M."/>
            <person name="Henrissat B."/>
            <person name="Lombard V."/>
            <person name="Magnuson J.K."/>
            <person name="Kuees U."/>
            <person name="Hori C."/>
            <person name="Igarashi K."/>
            <person name="Samejima M."/>
            <person name="Held B.W."/>
            <person name="Barry K.W."/>
            <person name="LaButti K.M."/>
            <person name="Lapidus A."/>
            <person name="Lindquist E.A."/>
            <person name="Lucas S.M."/>
            <person name="Riley R."/>
            <person name="Salamov A.A."/>
            <person name="Hoffmeister D."/>
            <person name="Schwenk D."/>
            <person name="Hadar Y."/>
            <person name="Yarden O."/>
            <person name="de Vries R.P."/>
            <person name="Wiebenga A."/>
            <person name="Stenlid J."/>
            <person name="Eastwood D."/>
            <person name="Grigoriev I.V."/>
            <person name="Berka R.M."/>
            <person name="Blanchette R.A."/>
            <person name="Kersten P."/>
            <person name="Martinez A.T."/>
            <person name="Vicuna R."/>
            <person name="Cullen D."/>
        </authorList>
    </citation>
    <scope>NUCLEOTIDE SEQUENCE [LARGE SCALE GENOMIC DNA]</scope>
    <source>
        <strain evidence="6 7">B</strain>
    </source>
</reference>
<dbReference type="STRING" id="914234.M2PBK2"/>
<evidence type="ECO:0000256" key="3">
    <source>
        <dbReference type="ARBA" id="ARBA00022801"/>
    </source>
</evidence>
<feature type="compositionally biased region" description="Low complexity" evidence="4">
    <location>
        <begin position="125"/>
        <end position="151"/>
    </location>
</feature>
<evidence type="ECO:0000259" key="5">
    <source>
        <dbReference type="PROSITE" id="PS50600"/>
    </source>
</evidence>
<dbReference type="InterPro" id="IPR038765">
    <property type="entry name" value="Papain-like_cys_pep_sf"/>
</dbReference>
<dbReference type="OrthoDB" id="3265112at2759"/>
<dbReference type="AlphaFoldDB" id="M2PBK2"/>
<dbReference type="Gene3D" id="3.40.395.10">
    <property type="entry name" value="Adenoviral Proteinase, Chain A"/>
    <property type="match status" value="1"/>
</dbReference>
<keyword evidence="7" id="KW-1185">Reference proteome</keyword>
<dbReference type="Pfam" id="PF18802">
    <property type="entry name" value="CxC1"/>
    <property type="match status" value="1"/>
</dbReference>
<dbReference type="InterPro" id="IPR003653">
    <property type="entry name" value="Peptidase_C48_C"/>
</dbReference>
<gene>
    <name evidence="6" type="ORF">CERSUDRAFT_57603</name>
</gene>
<organism evidence="6 7">
    <name type="scientific">Ceriporiopsis subvermispora (strain B)</name>
    <name type="common">White-rot fungus</name>
    <name type="synonym">Gelatoporia subvermispora</name>
    <dbReference type="NCBI Taxonomy" id="914234"/>
    <lineage>
        <taxon>Eukaryota</taxon>
        <taxon>Fungi</taxon>
        <taxon>Dikarya</taxon>
        <taxon>Basidiomycota</taxon>
        <taxon>Agaricomycotina</taxon>
        <taxon>Agaricomycetes</taxon>
        <taxon>Polyporales</taxon>
        <taxon>Gelatoporiaceae</taxon>
        <taxon>Gelatoporia</taxon>
    </lineage>
</organism>
<evidence type="ECO:0000256" key="1">
    <source>
        <dbReference type="ARBA" id="ARBA00005234"/>
    </source>
</evidence>
<dbReference type="PANTHER" id="PTHR33096">
    <property type="entry name" value="CXC2 DOMAIN-CONTAINING PROTEIN"/>
    <property type="match status" value="1"/>
</dbReference>
<proteinExistence type="inferred from homology"/>
<dbReference type="PROSITE" id="PS50600">
    <property type="entry name" value="ULP_PROTEASE"/>
    <property type="match status" value="1"/>
</dbReference>
<evidence type="ECO:0000313" key="7">
    <source>
        <dbReference type="Proteomes" id="UP000016930"/>
    </source>
</evidence>